<reference evidence="3 4" key="1">
    <citation type="journal article" date="2018" name="Sci. Rep.">
        <title>Genome Features and Biochemical Characteristics of a Robust, Fast Growing and Naturally Transformable Cyanobacterium Synechococcus elongatus PCC 11801 Isolated from India.</title>
        <authorList>
            <person name="Jaiswal D."/>
            <person name="Sengupta A."/>
            <person name="Sohoni S."/>
            <person name="Sengupta S."/>
            <person name="Phadnavis A.G."/>
            <person name="Pakrasi H.B."/>
            <person name="Wangikar P.P."/>
        </authorList>
    </citation>
    <scope>NUCLEOTIDE SEQUENCE [LARGE SCALE GENOMIC DNA]</scope>
    <source>
        <strain evidence="3 4">PCC 11801</strain>
    </source>
</reference>
<dbReference type="GO" id="GO:0003723">
    <property type="term" value="F:RNA binding"/>
    <property type="evidence" value="ECO:0007669"/>
    <property type="project" value="UniProtKB-KW"/>
</dbReference>
<feature type="domain" description="RNA-binding S4" evidence="2">
    <location>
        <begin position="8"/>
        <end position="68"/>
    </location>
</feature>
<dbReference type="SUPFAM" id="SSF55174">
    <property type="entry name" value="Alpha-L RNA-binding motif"/>
    <property type="match status" value="1"/>
</dbReference>
<sequence>MGTETATIRLDQFLKWMGAAQTGGEAKLYIQDGQVQVNGAVETRRGRQLREGDRVNFAGRVFLVPPLQGQ</sequence>
<evidence type="ECO:0000259" key="2">
    <source>
        <dbReference type="SMART" id="SM00363"/>
    </source>
</evidence>
<evidence type="ECO:0000313" key="3">
    <source>
        <dbReference type="EMBL" id="AZB71767.1"/>
    </source>
</evidence>
<evidence type="ECO:0000256" key="1">
    <source>
        <dbReference type="PROSITE-ProRule" id="PRU00182"/>
    </source>
</evidence>
<dbReference type="Proteomes" id="UP000267249">
    <property type="component" value="Chromosome"/>
</dbReference>
<dbReference type="SMART" id="SM00363">
    <property type="entry name" value="S4"/>
    <property type="match status" value="1"/>
</dbReference>
<protein>
    <submittedName>
        <fullName evidence="3">RNA-binding S4 domain-containing protein</fullName>
    </submittedName>
</protein>
<dbReference type="Pfam" id="PF13275">
    <property type="entry name" value="S4_2"/>
    <property type="match status" value="1"/>
</dbReference>
<dbReference type="EMBL" id="CP030139">
    <property type="protein sequence ID" value="AZB71767.1"/>
    <property type="molecule type" value="Genomic_DNA"/>
</dbReference>
<dbReference type="Gene3D" id="3.10.290.10">
    <property type="entry name" value="RNA-binding S4 domain"/>
    <property type="match status" value="1"/>
</dbReference>
<dbReference type="AlphaFoldDB" id="A0AAN1UTP9"/>
<dbReference type="CDD" id="cd00165">
    <property type="entry name" value="S4"/>
    <property type="match status" value="1"/>
</dbReference>
<proteinExistence type="predicted"/>
<dbReference type="RefSeq" id="WP_208675354.1">
    <property type="nucleotide sequence ID" value="NZ_CP030139.2"/>
</dbReference>
<accession>A0AAN1UTP9</accession>
<evidence type="ECO:0000313" key="4">
    <source>
        <dbReference type="Proteomes" id="UP000267249"/>
    </source>
</evidence>
<dbReference type="InterPro" id="IPR002942">
    <property type="entry name" value="S4_RNA-bd"/>
</dbReference>
<name>A0AAN1UTP9_SYNEL</name>
<gene>
    <name evidence="3" type="ORF">DOP62_02645</name>
</gene>
<organism evidence="3 4">
    <name type="scientific">Synechococcus elongatus PCC 11801</name>
    <dbReference type="NCBI Taxonomy" id="2219813"/>
    <lineage>
        <taxon>Bacteria</taxon>
        <taxon>Bacillati</taxon>
        <taxon>Cyanobacteriota</taxon>
        <taxon>Cyanophyceae</taxon>
        <taxon>Synechococcales</taxon>
        <taxon>Synechococcaceae</taxon>
        <taxon>Synechococcus</taxon>
    </lineage>
</organism>
<dbReference type="PROSITE" id="PS50889">
    <property type="entry name" value="S4"/>
    <property type="match status" value="1"/>
</dbReference>
<keyword evidence="1" id="KW-0694">RNA-binding</keyword>
<dbReference type="InterPro" id="IPR036986">
    <property type="entry name" value="S4_RNA-bd_sf"/>
</dbReference>